<keyword evidence="2" id="KW-1185">Reference proteome</keyword>
<organism evidence="1 2">
    <name type="scientific">Acer negundo</name>
    <name type="common">Box elder</name>
    <dbReference type="NCBI Taxonomy" id="4023"/>
    <lineage>
        <taxon>Eukaryota</taxon>
        <taxon>Viridiplantae</taxon>
        <taxon>Streptophyta</taxon>
        <taxon>Embryophyta</taxon>
        <taxon>Tracheophyta</taxon>
        <taxon>Spermatophyta</taxon>
        <taxon>Magnoliopsida</taxon>
        <taxon>eudicotyledons</taxon>
        <taxon>Gunneridae</taxon>
        <taxon>Pentapetalae</taxon>
        <taxon>rosids</taxon>
        <taxon>malvids</taxon>
        <taxon>Sapindales</taxon>
        <taxon>Sapindaceae</taxon>
        <taxon>Hippocastanoideae</taxon>
        <taxon>Acereae</taxon>
        <taxon>Acer</taxon>
    </lineage>
</organism>
<name>A0AAD5NTF5_ACENE</name>
<dbReference type="AlphaFoldDB" id="A0AAD5NTF5"/>
<gene>
    <name evidence="1" type="ORF">LWI28_000976</name>
</gene>
<comment type="caution">
    <text evidence="1">The sequence shown here is derived from an EMBL/GenBank/DDBJ whole genome shotgun (WGS) entry which is preliminary data.</text>
</comment>
<evidence type="ECO:0000313" key="1">
    <source>
        <dbReference type="EMBL" id="KAI9180083.1"/>
    </source>
</evidence>
<reference evidence="1" key="1">
    <citation type="journal article" date="2022" name="Plant J.">
        <title>Strategies of tolerance reflected in two North American maple genomes.</title>
        <authorList>
            <person name="McEvoy S.L."/>
            <person name="Sezen U.U."/>
            <person name="Trouern-Trend A."/>
            <person name="McMahon S.M."/>
            <person name="Schaberg P.G."/>
            <person name="Yang J."/>
            <person name="Wegrzyn J.L."/>
            <person name="Swenson N.G."/>
        </authorList>
    </citation>
    <scope>NUCLEOTIDE SEQUENCE</scope>
    <source>
        <strain evidence="1">91603</strain>
    </source>
</reference>
<dbReference type="Proteomes" id="UP001064489">
    <property type="component" value="Chromosome 4"/>
</dbReference>
<dbReference type="EMBL" id="JAJSOW010000101">
    <property type="protein sequence ID" value="KAI9180083.1"/>
    <property type="molecule type" value="Genomic_DNA"/>
</dbReference>
<sequence>MGNFEAKKVGKEMGHFGSSDGCMASDKDRKVSSGENNYGRRLTTVDVNDGQNLFNNFAYDEEKWADSAISLDNLKSFFRSQVYVEEKWAHNMQLFRAIFPEVQL</sequence>
<reference evidence="1" key="2">
    <citation type="submission" date="2023-02" db="EMBL/GenBank/DDBJ databases">
        <authorList>
            <person name="Swenson N.G."/>
            <person name="Wegrzyn J.L."/>
            <person name="Mcevoy S.L."/>
        </authorList>
    </citation>
    <scope>NUCLEOTIDE SEQUENCE</scope>
    <source>
        <strain evidence="1">91603</strain>
        <tissue evidence="1">Leaf</tissue>
    </source>
</reference>
<protein>
    <submittedName>
        <fullName evidence="1">Uncharacterized protein</fullName>
    </submittedName>
</protein>
<proteinExistence type="predicted"/>
<accession>A0AAD5NTF5</accession>
<evidence type="ECO:0000313" key="2">
    <source>
        <dbReference type="Proteomes" id="UP001064489"/>
    </source>
</evidence>